<dbReference type="PANTHER" id="PTHR30290">
    <property type="entry name" value="PERIPLASMIC BINDING COMPONENT OF ABC TRANSPORTER"/>
    <property type="match status" value="1"/>
</dbReference>
<feature type="chain" id="PRO_5001870252" evidence="6">
    <location>
        <begin position="28"/>
        <end position="547"/>
    </location>
</feature>
<sequence>MKKKIVWGWMSLMMTTTLVGCTTGQNAENTSSENGNEQTVNLMESNEVASMNTLVTQDTASINAQVHVFEGLYRIDQDNEVVPAVATDMPEISEDGRTYTIQLRDDANWSNGDPVTADDFVYAWQRLASPENEANYMFLLDGTIENGAEIINDGMSPEELGVTAINDKELEIQLEKPVPYFTSLMTFPPFFPQNEAFVEEQGREYGNNSEQILSNGAFNMENWDQSSIEWDLTKNPEYYDADKVQLENVHVDVIKEAVTSFNLFQSGELDQAEIFGEHVKQNEDNPDLQKVPDSKIFYFKMNQQKNDQDTIFANSDVRKAIAYAIDKESIVDEVLADGSSASYGYIPKDFVKNPETEADFREDAGVLMESNEEKAKEHWDKAKEEIGDEITIELLTSDEDDEKKVAEAVQYQLQEALPGLTLEVKSVPLNNSIELTSNSEYELAMGRWGPDYQDPMTYLESLRSPNNTNYESEDYNELLDQISNDYGNDPETRWQAIIEAERILVEEDTAIVPLYQQTRSLLINDNLNGMYYPSFGASTIFKYATYE</sequence>
<proteinExistence type="inferred from homology"/>
<dbReference type="FunFam" id="3.90.76.10:FF:000001">
    <property type="entry name" value="Oligopeptide ABC transporter substrate-binding protein"/>
    <property type="match status" value="1"/>
</dbReference>
<dbReference type="OrthoDB" id="2255988at2"/>
<keyword evidence="4 6" id="KW-0732">Signal</keyword>
<name>A0A091BYB6_9ENTE</name>
<dbReference type="Pfam" id="PF00496">
    <property type="entry name" value="SBP_bac_5"/>
    <property type="match status" value="1"/>
</dbReference>
<dbReference type="GO" id="GO:0015833">
    <property type="term" value="P:peptide transport"/>
    <property type="evidence" value="ECO:0007669"/>
    <property type="project" value="UniProtKB-KW"/>
</dbReference>
<dbReference type="PATRIC" id="fig|1302649.3.peg.2401"/>
<keyword evidence="5" id="KW-0653">Protein transport</keyword>
<keyword evidence="3" id="KW-0813">Transport</keyword>
<dbReference type="Gene3D" id="3.10.105.10">
    <property type="entry name" value="Dipeptide-binding Protein, Domain 3"/>
    <property type="match status" value="1"/>
</dbReference>
<comment type="similarity">
    <text evidence="2">Belongs to the bacterial solute-binding protein 5 family.</text>
</comment>
<dbReference type="PANTHER" id="PTHR30290:SF10">
    <property type="entry name" value="PERIPLASMIC OLIGOPEPTIDE-BINDING PROTEIN-RELATED"/>
    <property type="match status" value="1"/>
</dbReference>
<dbReference type="PROSITE" id="PS51257">
    <property type="entry name" value="PROKAR_LIPOPROTEIN"/>
    <property type="match status" value="1"/>
</dbReference>
<dbReference type="EMBL" id="JPVU01000271">
    <property type="protein sequence ID" value="KFN89435.1"/>
    <property type="molecule type" value="Genomic_DNA"/>
</dbReference>
<dbReference type="CDD" id="cd08504">
    <property type="entry name" value="PBP2_OppA"/>
    <property type="match status" value="1"/>
</dbReference>
<dbReference type="InterPro" id="IPR030678">
    <property type="entry name" value="Peptide/Ni-bd"/>
</dbReference>
<comment type="subcellular location">
    <subcellularLocation>
        <location evidence="1">Cell envelope</location>
    </subcellularLocation>
</comment>
<evidence type="ECO:0000256" key="2">
    <source>
        <dbReference type="ARBA" id="ARBA00005695"/>
    </source>
</evidence>
<evidence type="ECO:0000256" key="5">
    <source>
        <dbReference type="ARBA" id="ARBA00022856"/>
    </source>
</evidence>
<evidence type="ECO:0000259" key="7">
    <source>
        <dbReference type="Pfam" id="PF00496"/>
    </source>
</evidence>
<evidence type="ECO:0000256" key="1">
    <source>
        <dbReference type="ARBA" id="ARBA00004196"/>
    </source>
</evidence>
<dbReference type="AlphaFoldDB" id="A0A091BYB6"/>
<feature type="domain" description="Solute-binding protein family 5" evidence="7">
    <location>
        <begin position="80"/>
        <end position="469"/>
    </location>
</feature>
<dbReference type="InterPro" id="IPR039424">
    <property type="entry name" value="SBP_5"/>
</dbReference>
<protein>
    <submittedName>
        <fullName evidence="8">Periplasmic substrate-binding component of an ABC superfamily oligopeptide transporter</fullName>
    </submittedName>
</protein>
<dbReference type="GO" id="GO:0030288">
    <property type="term" value="C:outer membrane-bounded periplasmic space"/>
    <property type="evidence" value="ECO:0007669"/>
    <property type="project" value="UniProtKB-ARBA"/>
</dbReference>
<comment type="caution">
    <text evidence="8">The sequence shown here is derived from an EMBL/GenBank/DDBJ whole genome shotgun (WGS) entry which is preliminary data.</text>
</comment>
<gene>
    <name evidence="8" type="ORF">TMUPMC115_2417</name>
</gene>
<evidence type="ECO:0000256" key="4">
    <source>
        <dbReference type="ARBA" id="ARBA00022729"/>
    </source>
</evidence>
<dbReference type="RefSeq" id="WP_038026782.1">
    <property type="nucleotide sequence ID" value="NZ_JPVU01000271.1"/>
</dbReference>
<reference evidence="8 9" key="1">
    <citation type="submission" date="2014-08" db="EMBL/GenBank/DDBJ databases">
        <title>Genome sequence of Tetragenococcus muriaticus.</title>
        <authorList>
            <person name="Chuea-nongthon C."/>
            <person name="Rodtong S."/>
            <person name="Yongsawatdigul J."/>
            <person name="Steele J.L."/>
            <person name="Liu X.-y."/>
            <person name="Speers J."/>
            <person name="Glasner J.D."/>
            <person name="Neeno-Eckwall E.C."/>
        </authorList>
    </citation>
    <scope>NUCLEOTIDE SEQUENCE [LARGE SCALE GENOMIC DNA]</scope>
    <source>
        <strain evidence="8 9">PMC-11-5</strain>
    </source>
</reference>
<dbReference type="GO" id="GO:0043190">
    <property type="term" value="C:ATP-binding cassette (ABC) transporter complex"/>
    <property type="evidence" value="ECO:0007669"/>
    <property type="project" value="InterPro"/>
</dbReference>
<evidence type="ECO:0000313" key="8">
    <source>
        <dbReference type="EMBL" id="KFN89435.1"/>
    </source>
</evidence>
<dbReference type="GO" id="GO:1904680">
    <property type="term" value="F:peptide transmembrane transporter activity"/>
    <property type="evidence" value="ECO:0007669"/>
    <property type="project" value="TreeGrafter"/>
</dbReference>
<evidence type="ECO:0000256" key="6">
    <source>
        <dbReference type="SAM" id="SignalP"/>
    </source>
</evidence>
<organism evidence="8 9">
    <name type="scientific">Tetragenococcus muriaticus PMC-11-5</name>
    <dbReference type="NCBI Taxonomy" id="1302649"/>
    <lineage>
        <taxon>Bacteria</taxon>
        <taxon>Bacillati</taxon>
        <taxon>Bacillota</taxon>
        <taxon>Bacilli</taxon>
        <taxon>Lactobacillales</taxon>
        <taxon>Enterococcaceae</taxon>
        <taxon>Tetragenococcus</taxon>
    </lineage>
</organism>
<dbReference type="Gene3D" id="3.40.190.10">
    <property type="entry name" value="Periplasmic binding protein-like II"/>
    <property type="match status" value="1"/>
</dbReference>
<dbReference type="Proteomes" id="UP000029380">
    <property type="component" value="Unassembled WGS sequence"/>
</dbReference>
<dbReference type="PIRSF" id="PIRSF002741">
    <property type="entry name" value="MppA"/>
    <property type="match status" value="1"/>
</dbReference>
<keyword evidence="5" id="KW-0571">Peptide transport</keyword>
<dbReference type="Gene3D" id="3.90.76.10">
    <property type="entry name" value="Dipeptide-binding Protein, Domain 1"/>
    <property type="match status" value="1"/>
</dbReference>
<dbReference type="InterPro" id="IPR000914">
    <property type="entry name" value="SBP_5_dom"/>
</dbReference>
<feature type="signal peptide" evidence="6">
    <location>
        <begin position="1"/>
        <end position="27"/>
    </location>
</feature>
<evidence type="ECO:0000313" key="9">
    <source>
        <dbReference type="Proteomes" id="UP000029380"/>
    </source>
</evidence>
<dbReference type="SUPFAM" id="SSF53850">
    <property type="entry name" value="Periplasmic binding protein-like II"/>
    <property type="match status" value="1"/>
</dbReference>
<accession>A0A091BYB6</accession>
<evidence type="ECO:0000256" key="3">
    <source>
        <dbReference type="ARBA" id="ARBA00022448"/>
    </source>
</evidence>
<dbReference type="FunFam" id="3.10.105.10:FF:000001">
    <property type="entry name" value="Oligopeptide ABC transporter, oligopeptide-binding protein"/>
    <property type="match status" value="1"/>
</dbReference>